<comment type="similarity">
    <text evidence="1">Belongs to the DNA polymerase type-Y family.</text>
</comment>
<evidence type="ECO:0000256" key="4">
    <source>
        <dbReference type="ARBA" id="ARBA00022763"/>
    </source>
</evidence>
<evidence type="ECO:0000259" key="6">
    <source>
        <dbReference type="PROSITE" id="PS50173"/>
    </source>
</evidence>
<dbReference type="EMBL" id="CP007032">
    <property type="protein sequence ID" value="AHF07232.1"/>
    <property type="molecule type" value="Genomic_DNA"/>
</dbReference>
<dbReference type="GO" id="GO:0006281">
    <property type="term" value="P:DNA repair"/>
    <property type="evidence" value="ECO:0007669"/>
    <property type="project" value="InterPro"/>
</dbReference>
<dbReference type="PANTHER" id="PTHR11076">
    <property type="entry name" value="DNA REPAIR POLYMERASE UMUC / TRANSFERASE FAMILY MEMBER"/>
    <property type="match status" value="1"/>
</dbReference>
<dbReference type="SUPFAM" id="SSF56672">
    <property type="entry name" value="DNA/RNA polymerases"/>
    <property type="match status" value="1"/>
</dbReference>
<evidence type="ECO:0000256" key="2">
    <source>
        <dbReference type="ARBA" id="ARBA00022457"/>
    </source>
</evidence>
<evidence type="ECO:0000256" key="1">
    <source>
        <dbReference type="ARBA" id="ARBA00010945"/>
    </source>
</evidence>
<dbReference type="GO" id="GO:0003887">
    <property type="term" value="F:DNA-directed DNA polymerase activity"/>
    <property type="evidence" value="ECO:0007669"/>
    <property type="project" value="UniProtKB-KW"/>
</dbReference>
<dbReference type="GO" id="GO:0005829">
    <property type="term" value="C:cytosol"/>
    <property type="evidence" value="ECO:0007669"/>
    <property type="project" value="TreeGrafter"/>
</dbReference>
<dbReference type="GO" id="GO:0003684">
    <property type="term" value="F:damaged DNA binding"/>
    <property type="evidence" value="ECO:0007669"/>
    <property type="project" value="InterPro"/>
</dbReference>
<evidence type="ECO:0000313" key="8">
    <source>
        <dbReference type="Proteomes" id="UP000010847"/>
    </source>
</evidence>
<organism evidence="7 8">
    <name type="scientific">Desulfitobacterium metallireducens DSM 15288</name>
    <dbReference type="NCBI Taxonomy" id="871968"/>
    <lineage>
        <taxon>Bacteria</taxon>
        <taxon>Bacillati</taxon>
        <taxon>Bacillota</taxon>
        <taxon>Clostridia</taxon>
        <taxon>Eubacteriales</taxon>
        <taxon>Desulfitobacteriaceae</taxon>
        <taxon>Desulfitobacterium</taxon>
    </lineage>
</organism>
<dbReference type="Proteomes" id="UP000010847">
    <property type="component" value="Chromosome"/>
</dbReference>
<dbReference type="Pfam" id="PF11799">
    <property type="entry name" value="IMS_C"/>
    <property type="match status" value="1"/>
</dbReference>
<proteinExistence type="inferred from homology"/>
<dbReference type="GO" id="GO:0009432">
    <property type="term" value="P:SOS response"/>
    <property type="evidence" value="ECO:0007669"/>
    <property type="project" value="TreeGrafter"/>
</dbReference>
<dbReference type="PANTHER" id="PTHR11076:SF35">
    <property type="entry name" value="DNA REPAIR PROTEIN HOMOLOG YOBH"/>
    <property type="match status" value="1"/>
</dbReference>
<dbReference type="Gene3D" id="1.10.150.20">
    <property type="entry name" value="5' to 3' exonuclease, C-terminal subdomain"/>
    <property type="match status" value="1"/>
</dbReference>
<keyword evidence="5" id="KW-0239">DNA-directed DNA polymerase</keyword>
<dbReference type="eggNOG" id="COG0389">
    <property type="taxonomic scope" value="Bacteria"/>
</dbReference>
<dbReference type="InterPro" id="IPR043128">
    <property type="entry name" value="Rev_trsase/Diguanyl_cyclase"/>
</dbReference>
<dbReference type="HOGENOM" id="CLU_012348_5_1_9"/>
<feature type="domain" description="UmuC" evidence="6">
    <location>
        <begin position="6"/>
        <end position="195"/>
    </location>
</feature>
<gene>
    <name evidence="7" type="ORF">DESME_09425</name>
</gene>
<protein>
    <submittedName>
        <fullName evidence="7">DNA repair protein</fullName>
    </submittedName>
</protein>
<sequence>MTNRSYLCIDLKSFYASVECVERGLDPMTTNLVVADPERSDKTICLAITPTMKALGIHNRCRVFEIPKNIKYIMVEPRMQKYIDYAAEIYGIYLQYISKDDIHVYSIDEAFLDVTSYLSHYGLTAKEMALKLMAEVLRKTGIRATCGIGTNLYLAKIALDITAKHSPDFIGILDEESYQKTLWDHKPITDFWRVGAGTARRLGQRGITTMGQVAHADEDMFYKIFGIDAELLIDHAWGREPTTIADIKAFKPKTNCLTSGQVLMRDYTFDEGKLIVREMMDLLCLDLVEKELVTASVSLQVGYSNALRADPAKGTASLATPSSADRVLIPAVVELYERIVDKSKPVRRINISCNNVAAETGYHQLSLFDTQDEAVERNHKVQKAVLSIKKRCGKDAVLKGMNFEEAATTRERNHQIGGHKSGSK</sequence>
<reference evidence="7 8" key="1">
    <citation type="submission" date="2013-12" db="EMBL/GenBank/DDBJ databases">
        <authorList>
            <consortium name="DOE Joint Genome Institute"/>
            <person name="Smidt H."/>
            <person name="Huntemann M."/>
            <person name="Han J."/>
            <person name="Chen A."/>
            <person name="Kyrpides N."/>
            <person name="Mavromatis K."/>
            <person name="Markowitz V."/>
            <person name="Palaniappan K."/>
            <person name="Ivanova N."/>
            <person name="Schaumberg A."/>
            <person name="Pati A."/>
            <person name="Liolios K."/>
            <person name="Nordberg H.P."/>
            <person name="Cantor M.N."/>
            <person name="Hua S.X."/>
            <person name="Woyke T."/>
        </authorList>
    </citation>
    <scope>NUCLEOTIDE SEQUENCE [LARGE SCALE GENOMIC DNA]</scope>
    <source>
        <strain evidence="8">DSM 15288</strain>
    </source>
</reference>
<dbReference type="KEGG" id="dmt:DESME_09425"/>
<dbReference type="RefSeq" id="WP_006718385.1">
    <property type="nucleotide sequence ID" value="NZ_CP007032.1"/>
</dbReference>
<evidence type="ECO:0000256" key="5">
    <source>
        <dbReference type="ARBA" id="ARBA00022932"/>
    </source>
</evidence>
<dbReference type="AlphaFoldDB" id="W0E912"/>
<dbReference type="Pfam" id="PF00817">
    <property type="entry name" value="IMS"/>
    <property type="match status" value="1"/>
</dbReference>
<dbReference type="GO" id="GO:0042276">
    <property type="term" value="P:error-prone translesion synthesis"/>
    <property type="evidence" value="ECO:0007669"/>
    <property type="project" value="TreeGrafter"/>
</dbReference>
<keyword evidence="8" id="KW-1185">Reference proteome</keyword>
<name>W0E912_9FIRM</name>
<evidence type="ECO:0000256" key="3">
    <source>
        <dbReference type="ARBA" id="ARBA00022695"/>
    </source>
</evidence>
<evidence type="ECO:0000313" key="7">
    <source>
        <dbReference type="EMBL" id="AHF07232.1"/>
    </source>
</evidence>
<dbReference type="InterPro" id="IPR001126">
    <property type="entry name" value="UmuC"/>
</dbReference>
<keyword evidence="4" id="KW-0227">DNA damage</keyword>
<keyword evidence="2" id="KW-0515">Mutator protein</keyword>
<dbReference type="PROSITE" id="PS50173">
    <property type="entry name" value="UMUC"/>
    <property type="match status" value="1"/>
</dbReference>
<dbReference type="OrthoDB" id="9808813at2"/>
<dbReference type="Gene3D" id="3.40.1170.60">
    <property type="match status" value="1"/>
</dbReference>
<keyword evidence="5" id="KW-0808">Transferase</keyword>
<dbReference type="InterPro" id="IPR017961">
    <property type="entry name" value="DNA_pol_Y-fam_little_finger"/>
</dbReference>
<accession>W0E912</accession>
<dbReference type="InterPro" id="IPR050116">
    <property type="entry name" value="DNA_polymerase-Y"/>
</dbReference>
<dbReference type="STRING" id="871968.DESME_09425"/>
<dbReference type="InterPro" id="IPR043502">
    <property type="entry name" value="DNA/RNA_pol_sf"/>
</dbReference>
<keyword evidence="3" id="KW-0548">Nucleotidyltransferase</keyword>
<dbReference type="Gene3D" id="3.30.70.270">
    <property type="match status" value="1"/>
</dbReference>